<dbReference type="EMBL" id="JAUTXT010000007">
    <property type="protein sequence ID" value="KAK3677320.1"/>
    <property type="molecule type" value="Genomic_DNA"/>
</dbReference>
<dbReference type="PROSITE" id="PS50181">
    <property type="entry name" value="FBOX"/>
    <property type="match status" value="1"/>
</dbReference>
<dbReference type="InterPro" id="IPR036047">
    <property type="entry name" value="F-box-like_dom_sf"/>
</dbReference>
<dbReference type="Pfam" id="PF12937">
    <property type="entry name" value="F-box-like"/>
    <property type="match status" value="1"/>
</dbReference>
<gene>
    <name evidence="3" type="ORF">LTR78_002858</name>
</gene>
<sequence>MQGVRMDPEIDSPSATVIEDGESTASEPQALEADTKTETASITSTDATSATGEYVIVQTGGGRSNKKTVANDDDEPLIDTTAAIAKNSKKTRRLLKQQEKRQKKYAAKARPQSPFDLPPEILQEVLSYLKPSDVLRLELLSHAINDFILDNEWPIAKDIMDRRYWVLRQCFPLPTHLSQVDEESQTALRNPRREKMTEIHKKPYQHIRAVDSTVICSCPSCLLAWNNLNVILDFWHSQQNLNMREPIPMIPRGMFPKWNLELIEKHARIVDRAMFSPLTYATIVEKHLESTIGTLLRQVRFPPHLPMHRHNKAAMPKTVHPVRLYHVTEKDADGTDEFLERDGKPSYEFPFSRDNYYSLLAYVPNRKWDKEKYEWVYFAKGGHERDLEWARRWFLPQEVPSSSQEALAASFQAATVA</sequence>
<evidence type="ECO:0000313" key="3">
    <source>
        <dbReference type="EMBL" id="KAK3677320.1"/>
    </source>
</evidence>
<evidence type="ECO:0000256" key="1">
    <source>
        <dbReference type="SAM" id="MobiDB-lite"/>
    </source>
</evidence>
<dbReference type="Proteomes" id="UP001274830">
    <property type="component" value="Unassembled WGS sequence"/>
</dbReference>
<dbReference type="SMART" id="SM00256">
    <property type="entry name" value="FBOX"/>
    <property type="match status" value="1"/>
</dbReference>
<feature type="domain" description="F-box" evidence="2">
    <location>
        <begin position="111"/>
        <end position="152"/>
    </location>
</feature>
<protein>
    <recommendedName>
        <fullName evidence="2">F-box domain-containing protein</fullName>
    </recommendedName>
</protein>
<name>A0AAE1C477_9PEZI</name>
<feature type="compositionally biased region" description="Low complexity" evidence="1">
    <location>
        <begin position="38"/>
        <end position="50"/>
    </location>
</feature>
<reference evidence="3" key="1">
    <citation type="submission" date="2023-07" db="EMBL/GenBank/DDBJ databases">
        <title>Black Yeasts Isolated from many extreme environments.</title>
        <authorList>
            <person name="Coleine C."/>
            <person name="Stajich J.E."/>
            <person name="Selbmann L."/>
        </authorList>
    </citation>
    <scope>NUCLEOTIDE SEQUENCE</scope>
    <source>
        <strain evidence="3">CCFEE 5485</strain>
    </source>
</reference>
<proteinExistence type="predicted"/>
<feature type="region of interest" description="Disordered" evidence="1">
    <location>
        <begin position="1"/>
        <end position="50"/>
    </location>
</feature>
<dbReference type="InterPro" id="IPR001810">
    <property type="entry name" value="F-box_dom"/>
</dbReference>
<organism evidence="3 4">
    <name type="scientific">Recurvomyces mirabilis</name>
    <dbReference type="NCBI Taxonomy" id="574656"/>
    <lineage>
        <taxon>Eukaryota</taxon>
        <taxon>Fungi</taxon>
        <taxon>Dikarya</taxon>
        <taxon>Ascomycota</taxon>
        <taxon>Pezizomycotina</taxon>
        <taxon>Dothideomycetes</taxon>
        <taxon>Dothideomycetidae</taxon>
        <taxon>Mycosphaerellales</taxon>
        <taxon>Teratosphaeriaceae</taxon>
        <taxon>Recurvomyces</taxon>
    </lineage>
</organism>
<keyword evidence="4" id="KW-1185">Reference proteome</keyword>
<evidence type="ECO:0000313" key="4">
    <source>
        <dbReference type="Proteomes" id="UP001274830"/>
    </source>
</evidence>
<dbReference type="CDD" id="cd09917">
    <property type="entry name" value="F-box_SF"/>
    <property type="match status" value="1"/>
</dbReference>
<evidence type="ECO:0000259" key="2">
    <source>
        <dbReference type="PROSITE" id="PS50181"/>
    </source>
</evidence>
<accession>A0AAE1C477</accession>
<dbReference type="SUPFAM" id="SSF81383">
    <property type="entry name" value="F-box domain"/>
    <property type="match status" value="1"/>
</dbReference>
<comment type="caution">
    <text evidence="3">The sequence shown here is derived from an EMBL/GenBank/DDBJ whole genome shotgun (WGS) entry which is preliminary data.</text>
</comment>
<dbReference type="AlphaFoldDB" id="A0AAE1C477"/>